<sequence>MNHSTRFATFVLMSLSILAPQISYARYEHRLTIVNHFDKPMHWMITINPQVLPGLPAEFSLMVNEQVSTEVLATGKEAYLAGRDDEQGNVFWGVEVAHDQLVFHGYISKAIAYSWSNDTITFCTPEEYKKSGGHC</sequence>
<dbReference type="RefSeq" id="WP_058482043.1">
    <property type="nucleotide sequence ID" value="NZ_CAAAII010000002.1"/>
</dbReference>
<name>A0A0W0ZBT4_LEGSP</name>
<dbReference type="STRING" id="452.Lspi_0102"/>
<dbReference type="Proteomes" id="UP000054877">
    <property type="component" value="Unassembled WGS sequence"/>
</dbReference>
<gene>
    <name evidence="1" type="ORF">Lspi_0102</name>
</gene>
<evidence type="ECO:0000313" key="2">
    <source>
        <dbReference type="Proteomes" id="UP000054877"/>
    </source>
</evidence>
<evidence type="ECO:0000313" key="1">
    <source>
        <dbReference type="EMBL" id="KTD66339.1"/>
    </source>
</evidence>
<comment type="caution">
    <text evidence="1">The sequence shown here is derived from an EMBL/GenBank/DDBJ whole genome shotgun (WGS) entry which is preliminary data.</text>
</comment>
<dbReference type="EMBL" id="LNYX01000001">
    <property type="protein sequence ID" value="KTD66339.1"/>
    <property type="molecule type" value="Genomic_DNA"/>
</dbReference>
<protein>
    <submittedName>
        <fullName evidence="1">Uncharacterized protein</fullName>
    </submittedName>
</protein>
<organism evidence="1 2">
    <name type="scientific">Legionella spiritensis</name>
    <dbReference type="NCBI Taxonomy" id="452"/>
    <lineage>
        <taxon>Bacteria</taxon>
        <taxon>Pseudomonadati</taxon>
        <taxon>Pseudomonadota</taxon>
        <taxon>Gammaproteobacteria</taxon>
        <taxon>Legionellales</taxon>
        <taxon>Legionellaceae</taxon>
        <taxon>Legionella</taxon>
    </lineage>
</organism>
<dbReference type="AlphaFoldDB" id="A0A0W0ZBT4"/>
<proteinExistence type="predicted"/>
<reference evidence="1 2" key="1">
    <citation type="submission" date="2015-11" db="EMBL/GenBank/DDBJ databases">
        <title>Genomic analysis of 38 Legionella species identifies large and diverse effector repertoires.</title>
        <authorList>
            <person name="Burstein D."/>
            <person name="Amaro F."/>
            <person name="Zusman T."/>
            <person name="Lifshitz Z."/>
            <person name="Cohen O."/>
            <person name="Gilbert J.A."/>
            <person name="Pupko T."/>
            <person name="Shuman H.A."/>
            <person name="Segal G."/>
        </authorList>
    </citation>
    <scope>NUCLEOTIDE SEQUENCE [LARGE SCALE GENOMIC DNA]</scope>
    <source>
        <strain evidence="1 2">Mt.St.Helens-9</strain>
    </source>
</reference>
<dbReference type="PATRIC" id="fig|452.5.peg.114"/>
<keyword evidence="2" id="KW-1185">Reference proteome</keyword>
<dbReference type="OrthoDB" id="9973845at2"/>
<accession>A0A0W0ZBT4</accession>